<reference evidence="3" key="1">
    <citation type="journal article" date="2020" name="Fungal Divers.">
        <title>Resolving the Mortierellaceae phylogeny through synthesis of multi-gene phylogenetics and phylogenomics.</title>
        <authorList>
            <person name="Vandepol N."/>
            <person name="Liber J."/>
            <person name="Desiro A."/>
            <person name="Na H."/>
            <person name="Kennedy M."/>
            <person name="Barry K."/>
            <person name="Grigoriev I.V."/>
            <person name="Miller A.N."/>
            <person name="O'Donnell K."/>
            <person name="Stajich J.E."/>
            <person name="Bonito G."/>
        </authorList>
    </citation>
    <scope>NUCLEOTIDE SEQUENCE</scope>
    <source>
        <strain evidence="3">NVP1</strain>
    </source>
</reference>
<evidence type="ECO:0000256" key="2">
    <source>
        <dbReference type="SAM" id="SignalP"/>
    </source>
</evidence>
<evidence type="ECO:0000313" key="4">
    <source>
        <dbReference type="Proteomes" id="UP000696485"/>
    </source>
</evidence>
<sequence length="176" mass="18140">MKFNTAVVALVVMVAPSMAAKTWDVNVVNGLFHPQELDIAPGDIVRWPMNDGADHAIVETVAGPRSCKNKPGGFNSGRKTKGQPYERIFPTATVVNYKDGIRSNCAKGATGTIYVGPRPSGAPPSGSTPTPTVTSTTGGATRTAAPIATPTPTNTASTAEKSMLLGVACFVAALLV</sequence>
<name>A0A9P5VI37_9FUNG</name>
<evidence type="ECO:0000313" key="3">
    <source>
        <dbReference type="EMBL" id="KAF9325056.1"/>
    </source>
</evidence>
<proteinExistence type="predicted"/>
<evidence type="ECO:0008006" key="5">
    <source>
        <dbReference type="Google" id="ProtNLM"/>
    </source>
</evidence>
<comment type="caution">
    <text evidence="3">The sequence shown here is derived from an EMBL/GenBank/DDBJ whole genome shotgun (WGS) entry which is preliminary data.</text>
</comment>
<organism evidence="3 4">
    <name type="scientific">Podila minutissima</name>
    <dbReference type="NCBI Taxonomy" id="64525"/>
    <lineage>
        <taxon>Eukaryota</taxon>
        <taxon>Fungi</taxon>
        <taxon>Fungi incertae sedis</taxon>
        <taxon>Mucoromycota</taxon>
        <taxon>Mortierellomycotina</taxon>
        <taxon>Mortierellomycetes</taxon>
        <taxon>Mortierellales</taxon>
        <taxon>Mortierellaceae</taxon>
        <taxon>Podila</taxon>
    </lineage>
</organism>
<dbReference type="InterPro" id="IPR008972">
    <property type="entry name" value="Cupredoxin"/>
</dbReference>
<feature type="region of interest" description="Disordered" evidence="1">
    <location>
        <begin position="116"/>
        <end position="156"/>
    </location>
</feature>
<keyword evidence="4" id="KW-1185">Reference proteome</keyword>
<feature type="signal peptide" evidence="2">
    <location>
        <begin position="1"/>
        <end position="19"/>
    </location>
</feature>
<evidence type="ECO:0000256" key="1">
    <source>
        <dbReference type="SAM" id="MobiDB-lite"/>
    </source>
</evidence>
<feature type="chain" id="PRO_5040447656" description="Phytocyanin domain-containing protein" evidence="2">
    <location>
        <begin position="20"/>
        <end position="176"/>
    </location>
</feature>
<dbReference type="Proteomes" id="UP000696485">
    <property type="component" value="Unassembled WGS sequence"/>
</dbReference>
<gene>
    <name evidence="3" type="ORF">BG006_011436</name>
</gene>
<dbReference type="Gene3D" id="2.60.40.420">
    <property type="entry name" value="Cupredoxins - blue copper proteins"/>
    <property type="match status" value="1"/>
</dbReference>
<accession>A0A9P5VI37</accession>
<dbReference type="EMBL" id="JAAAUY010000985">
    <property type="protein sequence ID" value="KAF9325056.1"/>
    <property type="molecule type" value="Genomic_DNA"/>
</dbReference>
<keyword evidence="2" id="KW-0732">Signal</keyword>
<protein>
    <recommendedName>
        <fullName evidence="5">Phytocyanin domain-containing protein</fullName>
    </recommendedName>
</protein>
<dbReference type="AlphaFoldDB" id="A0A9P5VI37"/>
<dbReference type="SUPFAM" id="SSF49503">
    <property type="entry name" value="Cupredoxins"/>
    <property type="match status" value="1"/>
</dbReference>